<feature type="compositionally biased region" description="Basic and acidic residues" evidence="2">
    <location>
        <begin position="1"/>
        <end position="23"/>
    </location>
</feature>
<keyword evidence="5" id="KW-1185">Reference proteome</keyword>
<dbReference type="InterPro" id="IPR029063">
    <property type="entry name" value="SAM-dependent_MTases_sf"/>
</dbReference>
<dbReference type="SUPFAM" id="SSF53335">
    <property type="entry name" value="S-adenosyl-L-methionine-dependent methyltransferases"/>
    <property type="match status" value="1"/>
</dbReference>
<evidence type="ECO:0000256" key="1">
    <source>
        <dbReference type="ARBA" id="ARBA00022679"/>
    </source>
</evidence>
<dbReference type="RefSeq" id="WP_185991145.1">
    <property type="nucleotide sequence ID" value="NZ_JACCAE010000001.1"/>
</dbReference>
<dbReference type="PANTHER" id="PTHR43861">
    <property type="entry name" value="TRANS-ACONITATE 2-METHYLTRANSFERASE-RELATED"/>
    <property type="match status" value="1"/>
</dbReference>
<dbReference type="Pfam" id="PF13649">
    <property type="entry name" value="Methyltransf_25"/>
    <property type="match status" value="1"/>
</dbReference>
<organism evidence="4 5">
    <name type="scientific">Janibacter cremeus</name>
    <dbReference type="NCBI Taxonomy" id="1285192"/>
    <lineage>
        <taxon>Bacteria</taxon>
        <taxon>Bacillati</taxon>
        <taxon>Actinomycetota</taxon>
        <taxon>Actinomycetes</taxon>
        <taxon>Micrococcales</taxon>
        <taxon>Intrasporangiaceae</taxon>
        <taxon>Janibacter</taxon>
    </lineage>
</organism>
<feature type="compositionally biased region" description="Basic and acidic residues" evidence="2">
    <location>
        <begin position="182"/>
        <end position="191"/>
    </location>
</feature>
<dbReference type="InterPro" id="IPR041698">
    <property type="entry name" value="Methyltransf_25"/>
</dbReference>
<feature type="compositionally biased region" description="Basic and acidic residues" evidence="2">
    <location>
        <begin position="149"/>
        <end position="174"/>
    </location>
</feature>
<gene>
    <name evidence="4" type="ORF">BJY20_001714</name>
</gene>
<feature type="region of interest" description="Disordered" evidence="2">
    <location>
        <begin position="1"/>
        <end position="32"/>
    </location>
</feature>
<dbReference type="Gene3D" id="3.40.50.150">
    <property type="entry name" value="Vaccinia Virus protein VP39"/>
    <property type="match status" value="1"/>
</dbReference>
<dbReference type="EMBL" id="JACCAE010000001">
    <property type="protein sequence ID" value="NYF98322.1"/>
    <property type="molecule type" value="Genomic_DNA"/>
</dbReference>
<dbReference type="Proteomes" id="UP000554054">
    <property type="component" value="Unassembled WGS sequence"/>
</dbReference>
<dbReference type="GO" id="GO:0032259">
    <property type="term" value="P:methylation"/>
    <property type="evidence" value="ECO:0007669"/>
    <property type="project" value="UniProtKB-KW"/>
</dbReference>
<feature type="domain" description="Methyltransferase" evidence="3">
    <location>
        <begin position="46"/>
        <end position="136"/>
    </location>
</feature>
<evidence type="ECO:0000313" key="4">
    <source>
        <dbReference type="EMBL" id="NYF98322.1"/>
    </source>
</evidence>
<keyword evidence="4" id="KW-0489">Methyltransferase</keyword>
<feature type="region of interest" description="Disordered" evidence="2">
    <location>
        <begin position="149"/>
        <end position="191"/>
    </location>
</feature>
<proteinExistence type="predicted"/>
<evidence type="ECO:0000256" key="2">
    <source>
        <dbReference type="SAM" id="MobiDB-lite"/>
    </source>
</evidence>
<dbReference type="AlphaFoldDB" id="A0A852VMS6"/>
<name>A0A852VMS6_9MICO</name>
<evidence type="ECO:0000259" key="3">
    <source>
        <dbReference type="Pfam" id="PF13649"/>
    </source>
</evidence>
<dbReference type="CDD" id="cd02440">
    <property type="entry name" value="AdoMet_MTases"/>
    <property type="match status" value="1"/>
</dbReference>
<dbReference type="GO" id="GO:0008168">
    <property type="term" value="F:methyltransferase activity"/>
    <property type="evidence" value="ECO:0007669"/>
    <property type="project" value="UniProtKB-KW"/>
</dbReference>
<keyword evidence="1 4" id="KW-0808">Transferase</keyword>
<accession>A0A852VMS6</accession>
<protein>
    <submittedName>
        <fullName evidence="4">SAM-dependent methyltransferase</fullName>
    </submittedName>
</protein>
<reference evidence="4 5" key="1">
    <citation type="submission" date="2020-07" db="EMBL/GenBank/DDBJ databases">
        <title>Sequencing the genomes of 1000 actinobacteria strains.</title>
        <authorList>
            <person name="Klenk H.-P."/>
        </authorList>
    </citation>
    <scope>NUCLEOTIDE SEQUENCE [LARGE SCALE GENOMIC DNA]</scope>
    <source>
        <strain evidence="4 5">DSM 26154</strain>
    </source>
</reference>
<evidence type="ECO:0000313" key="5">
    <source>
        <dbReference type="Proteomes" id="UP000554054"/>
    </source>
</evidence>
<sequence>MTHDFDKEYWDQRWQDPGHRESSMRTNPPNPHLVAETGSLTPGSALEAGCGAGAEAIWLAEQGWQVTAVDVAAEALAKASRRAAEHDVDGIRWVEADLSTWTPEGTFDLVTTHYAHPSIPQLDFYQRLAEWVAPGGTLLLVGHLHRTGHDGDGHDHAHEHGHGHGGDHHAHDNHPPAAASVRADDAATRLDPQEWDVVTAAESRRTVTGPGGKDTTLHDVVVRAVRR</sequence>
<comment type="caution">
    <text evidence="4">The sequence shown here is derived from an EMBL/GenBank/DDBJ whole genome shotgun (WGS) entry which is preliminary data.</text>
</comment>